<dbReference type="PANTHER" id="PTHR43163">
    <property type="entry name" value="DIPEPTIDE TRANSPORT SYSTEM PERMEASE PROTEIN DPPB-RELATED"/>
    <property type="match status" value="1"/>
</dbReference>
<evidence type="ECO:0000256" key="4">
    <source>
        <dbReference type="ARBA" id="ARBA00022692"/>
    </source>
</evidence>
<feature type="domain" description="ABC transmembrane type-1" evidence="8">
    <location>
        <begin position="99"/>
        <end position="300"/>
    </location>
</feature>
<dbReference type="PROSITE" id="PS50928">
    <property type="entry name" value="ABC_TM1"/>
    <property type="match status" value="1"/>
</dbReference>
<comment type="subcellular location">
    <subcellularLocation>
        <location evidence="1 7">Cell membrane</location>
        <topology evidence="1 7">Multi-pass membrane protein</topology>
    </subcellularLocation>
</comment>
<dbReference type="STRING" id="684552.SAMN04489719_0061"/>
<feature type="transmembrane region" description="Helical" evidence="7">
    <location>
        <begin position="103"/>
        <end position="127"/>
    </location>
</feature>
<protein>
    <submittedName>
        <fullName evidence="9">Peptide/nickel transport system permease protein</fullName>
    </submittedName>
</protein>
<evidence type="ECO:0000313" key="10">
    <source>
        <dbReference type="Proteomes" id="UP000199649"/>
    </source>
</evidence>
<keyword evidence="6 7" id="KW-0472">Membrane</keyword>
<keyword evidence="3" id="KW-1003">Cell membrane</keyword>
<evidence type="ECO:0000256" key="3">
    <source>
        <dbReference type="ARBA" id="ARBA00022475"/>
    </source>
</evidence>
<dbReference type="Gene3D" id="1.10.3720.10">
    <property type="entry name" value="MetI-like"/>
    <property type="match status" value="1"/>
</dbReference>
<dbReference type="Proteomes" id="UP000199649">
    <property type="component" value="Chromosome I"/>
</dbReference>
<proteinExistence type="inferred from homology"/>
<dbReference type="CDD" id="cd06261">
    <property type="entry name" value="TM_PBP2"/>
    <property type="match status" value="1"/>
</dbReference>
<organism evidence="9 10">
    <name type="scientific">Agrococcus carbonis</name>
    <dbReference type="NCBI Taxonomy" id="684552"/>
    <lineage>
        <taxon>Bacteria</taxon>
        <taxon>Bacillati</taxon>
        <taxon>Actinomycetota</taxon>
        <taxon>Actinomycetes</taxon>
        <taxon>Micrococcales</taxon>
        <taxon>Microbacteriaceae</taxon>
        <taxon>Agrococcus</taxon>
    </lineage>
</organism>
<feature type="transmembrane region" description="Helical" evidence="7">
    <location>
        <begin position="139"/>
        <end position="165"/>
    </location>
</feature>
<feature type="transmembrane region" description="Helical" evidence="7">
    <location>
        <begin position="231"/>
        <end position="257"/>
    </location>
</feature>
<keyword evidence="2 7" id="KW-0813">Transport</keyword>
<dbReference type="SUPFAM" id="SSF161098">
    <property type="entry name" value="MetI-like"/>
    <property type="match status" value="1"/>
</dbReference>
<dbReference type="Pfam" id="PF00528">
    <property type="entry name" value="BPD_transp_1"/>
    <property type="match status" value="1"/>
</dbReference>
<evidence type="ECO:0000256" key="1">
    <source>
        <dbReference type="ARBA" id="ARBA00004651"/>
    </source>
</evidence>
<dbReference type="OrthoDB" id="9778910at2"/>
<evidence type="ECO:0000256" key="7">
    <source>
        <dbReference type="RuleBase" id="RU363032"/>
    </source>
</evidence>
<evidence type="ECO:0000256" key="6">
    <source>
        <dbReference type="ARBA" id="ARBA00023136"/>
    </source>
</evidence>
<keyword evidence="4 7" id="KW-0812">Transmembrane</keyword>
<comment type="similarity">
    <text evidence="7">Belongs to the binding-protein-dependent transport system permease family.</text>
</comment>
<sequence>MAVPYPLRRTGQAALVVLATFVLAFLLLQALPGDAIVARYASPELGLSAAQLEELRAAYGADQPIWLQLWQSAVGFLTGDLGTSLQNGADVEALIATALPSTLLLASLGFVAAVLLAVAIAVVATFGRAEWLRRAFRSLPPLFVSIPVFWLGIVLLQGVSFQLGLIPVINADPVEALVLPVLTIAVPIAAPLAQVLIRSIDDTVAEPFIAVAKARGASSGWLLSREVARNALLPTLTIAGVLFGELIAGAVVTETVFARTGLGRLTQEAVATRDIPVLQAIVVISAIGFVAINLAVDLIAPAIDPRLRKAVHA</sequence>
<evidence type="ECO:0000256" key="2">
    <source>
        <dbReference type="ARBA" id="ARBA00022448"/>
    </source>
</evidence>
<evidence type="ECO:0000256" key="5">
    <source>
        <dbReference type="ARBA" id="ARBA00022989"/>
    </source>
</evidence>
<dbReference type="RefSeq" id="WP_157674066.1">
    <property type="nucleotide sequence ID" value="NZ_LT629734.1"/>
</dbReference>
<dbReference type="AlphaFoldDB" id="A0A1H1KSN1"/>
<keyword evidence="5 7" id="KW-1133">Transmembrane helix</keyword>
<gene>
    <name evidence="9" type="ORF">SAMN04489719_0061</name>
</gene>
<dbReference type="InterPro" id="IPR035906">
    <property type="entry name" value="MetI-like_sf"/>
</dbReference>
<dbReference type="InterPro" id="IPR000515">
    <property type="entry name" value="MetI-like"/>
</dbReference>
<dbReference type="GO" id="GO:0055085">
    <property type="term" value="P:transmembrane transport"/>
    <property type="evidence" value="ECO:0007669"/>
    <property type="project" value="InterPro"/>
</dbReference>
<reference evidence="10" key="1">
    <citation type="submission" date="2016-10" db="EMBL/GenBank/DDBJ databases">
        <authorList>
            <person name="Varghese N."/>
            <person name="Submissions S."/>
        </authorList>
    </citation>
    <scope>NUCLEOTIDE SEQUENCE [LARGE SCALE GENOMIC DNA]</scope>
    <source>
        <strain evidence="10">DSM 22965</strain>
    </source>
</reference>
<keyword evidence="10" id="KW-1185">Reference proteome</keyword>
<dbReference type="EMBL" id="LT629734">
    <property type="protein sequence ID" value="SDR65371.1"/>
    <property type="molecule type" value="Genomic_DNA"/>
</dbReference>
<accession>A0A1H1KSN1</accession>
<evidence type="ECO:0000313" key="9">
    <source>
        <dbReference type="EMBL" id="SDR65371.1"/>
    </source>
</evidence>
<dbReference type="PANTHER" id="PTHR43163:SF6">
    <property type="entry name" value="DIPEPTIDE TRANSPORT SYSTEM PERMEASE PROTEIN DPPB-RELATED"/>
    <property type="match status" value="1"/>
</dbReference>
<dbReference type="GO" id="GO:0005886">
    <property type="term" value="C:plasma membrane"/>
    <property type="evidence" value="ECO:0007669"/>
    <property type="project" value="UniProtKB-SubCell"/>
</dbReference>
<feature type="transmembrane region" description="Helical" evidence="7">
    <location>
        <begin position="177"/>
        <end position="197"/>
    </location>
</feature>
<feature type="transmembrane region" description="Helical" evidence="7">
    <location>
        <begin position="277"/>
        <end position="300"/>
    </location>
</feature>
<evidence type="ECO:0000259" key="8">
    <source>
        <dbReference type="PROSITE" id="PS50928"/>
    </source>
</evidence>
<name>A0A1H1KSN1_9MICO</name>